<organism evidence="1 2">
    <name type="scientific">Pontixanthobacter luteolus</name>
    <dbReference type="NCBI Taxonomy" id="295089"/>
    <lineage>
        <taxon>Bacteria</taxon>
        <taxon>Pseudomonadati</taxon>
        <taxon>Pseudomonadota</taxon>
        <taxon>Alphaproteobacteria</taxon>
        <taxon>Sphingomonadales</taxon>
        <taxon>Erythrobacteraceae</taxon>
        <taxon>Pontixanthobacter</taxon>
    </lineage>
</organism>
<dbReference type="AlphaFoldDB" id="A0A6I4V3X6"/>
<name>A0A6I4V3X6_9SPHN</name>
<accession>A0A6I4V3X6</accession>
<dbReference type="InterPro" id="IPR018673">
    <property type="entry name" value="DUF2141"/>
</dbReference>
<evidence type="ECO:0000313" key="2">
    <source>
        <dbReference type="Proteomes" id="UP000471435"/>
    </source>
</evidence>
<gene>
    <name evidence="1" type="ORF">GRI43_10420</name>
</gene>
<dbReference type="Pfam" id="PF09912">
    <property type="entry name" value="DUF2141"/>
    <property type="match status" value="1"/>
</dbReference>
<sequence>MTLKNTFRTGAMALAIGGLAVTAPAMGQYRQKIGNDLSKCSANSRSAVKVTVQGIESSSGKMRVQSYKGISSDWLEKGKWLNRIEAQASAGTMVFCVPMPGPGTYGIAVRHDKNGNGSTDITKDGGGMSNNPSINIFNLGKPSYKKTRFTVGDGVTSITINMKYM</sequence>
<dbReference type="OrthoDB" id="7189112at2"/>
<dbReference type="RefSeq" id="WP_160731050.1">
    <property type="nucleotide sequence ID" value="NZ_WTYP01000002.1"/>
</dbReference>
<dbReference type="EMBL" id="WTYP01000002">
    <property type="protein sequence ID" value="MXP47796.1"/>
    <property type="molecule type" value="Genomic_DNA"/>
</dbReference>
<evidence type="ECO:0000313" key="1">
    <source>
        <dbReference type="EMBL" id="MXP47796.1"/>
    </source>
</evidence>
<keyword evidence="2" id="KW-1185">Reference proteome</keyword>
<comment type="caution">
    <text evidence="1">The sequence shown here is derived from an EMBL/GenBank/DDBJ whole genome shotgun (WGS) entry which is preliminary data.</text>
</comment>
<reference evidence="1 2" key="1">
    <citation type="submission" date="2019-12" db="EMBL/GenBank/DDBJ databases">
        <title>Genomic-based taxomic classification of the family Erythrobacteraceae.</title>
        <authorList>
            <person name="Xu L."/>
        </authorList>
    </citation>
    <scope>NUCLEOTIDE SEQUENCE [LARGE SCALE GENOMIC DNA]</scope>
    <source>
        <strain evidence="1 2">SW-109</strain>
    </source>
</reference>
<proteinExistence type="predicted"/>
<dbReference type="Proteomes" id="UP000471435">
    <property type="component" value="Unassembled WGS sequence"/>
</dbReference>
<protein>
    <submittedName>
        <fullName evidence="1">DUF2141 domain-containing protein</fullName>
    </submittedName>
</protein>